<evidence type="ECO:0000256" key="8">
    <source>
        <dbReference type="ARBA" id="ARBA00023136"/>
    </source>
</evidence>
<dbReference type="PANTHER" id="PTHR30413:SF10">
    <property type="entry name" value="CAPSULE POLYSACCHARIDE EXPORT INNER-MEMBRANE PROTEIN CTRC"/>
    <property type="match status" value="1"/>
</dbReference>
<feature type="transmembrane region" description="Helical" evidence="9">
    <location>
        <begin position="148"/>
        <end position="166"/>
    </location>
</feature>
<comment type="caution">
    <text evidence="9">Lacks conserved residue(s) required for the propagation of feature annotation.</text>
</comment>
<evidence type="ECO:0000256" key="2">
    <source>
        <dbReference type="ARBA" id="ARBA00007783"/>
    </source>
</evidence>
<protein>
    <recommendedName>
        <fullName evidence="9">Transport permease protein</fullName>
    </recommendedName>
</protein>
<dbReference type="Pfam" id="PF01061">
    <property type="entry name" value="ABC2_membrane"/>
    <property type="match status" value="1"/>
</dbReference>
<keyword evidence="6 9" id="KW-1133">Transmembrane helix</keyword>
<proteinExistence type="inferred from homology"/>
<evidence type="ECO:0000313" key="11">
    <source>
        <dbReference type="EMBL" id="WED78051.1"/>
    </source>
</evidence>
<evidence type="ECO:0000256" key="6">
    <source>
        <dbReference type="ARBA" id="ARBA00022989"/>
    </source>
</evidence>
<dbReference type="GO" id="GO:0005886">
    <property type="term" value="C:plasma membrane"/>
    <property type="evidence" value="ECO:0007669"/>
    <property type="project" value="UniProtKB-SubCell"/>
</dbReference>
<keyword evidence="7" id="KW-0762">Sugar transport</keyword>
<dbReference type="GO" id="GO:0140359">
    <property type="term" value="F:ABC-type transporter activity"/>
    <property type="evidence" value="ECO:0007669"/>
    <property type="project" value="InterPro"/>
</dbReference>
<keyword evidence="5 9" id="KW-0812">Transmembrane</keyword>
<name>A0AAX3NWM3_9GAMM</name>
<evidence type="ECO:0000256" key="1">
    <source>
        <dbReference type="ARBA" id="ARBA00004651"/>
    </source>
</evidence>
<dbReference type="Proteomes" id="UP001213721">
    <property type="component" value="Chromosome"/>
</dbReference>
<keyword evidence="4 9" id="KW-1003">Cell membrane</keyword>
<dbReference type="InterPro" id="IPR047817">
    <property type="entry name" value="ABC2_TM_bact-type"/>
</dbReference>
<evidence type="ECO:0000256" key="5">
    <source>
        <dbReference type="ARBA" id="ARBA00022692"/>
    </source>
</evidence>
<dbReference type="GO" id="GO:0015774">
    <property type="term" value="P:polysaccharide transport"/>
    <property type="evidence" value="ECO:0007669"/>
    <property type="project" value="UniProtKB-KW"/>
</dbReference>
<gene>
    <name evidence="11" type="ORF">PYU98_07455</name>
</gene>
<accession>A0AAX3NWM3</accession>
<dbReference type="PROSITE" id="PS51012">
    <property type="entry name" value="ABC_TM2"/>
    <property type="match status" value="1"/>
</dbReference>
<dbReference type="AlphaFoldDB" id="A0AAX3NWM3"/>
<evidence type="ECO:0000256" key="7">
    <source>
        <dbReference type="ARBA" id="ARBA00023047"/>
    </source>
</evidence>
<comment type="similarity">
    <text evidence="2 9">Belongs to the ABC-2 integral membrane protein family.</text>
</comment>
<dbReference type="RefSeq" id="WP_275057799.1">
    <property type="nucleotide sequence ID" value="NZ_CP118988.1"/>
</dbReference>
<feature type="transmembrane region" description="Helical" evidence="9">
    <location>
        <begin position="178"/>
        <end position="195"/>
    </location>
</feature>
<reference evidence="11" key="1">
    <citation type="submission" date="2023-02" db="EMBL/GenBank/DDBJ databases">
        <title>The sequence of Aeromonas allosaccharophila K520.</title>
        <authorList>
            <person name="Luo X."/>
        </authorList>
    </citation>
    <scope>NUCLEOTIDE SEQUENCE</scope>
    <source>
        <strain evidence="11">K520</strain>
    </source>
</reference>
<evidence type="ECO:0000256" key="9">
    <source>
        <dbReference type="RuleBase" id="RU361157"/>
    </source>
</evidence>
<organism evidence="11 12">
    <name type="scientific">Aeromonas allosaccharophila</name>
    <dbReference type="NCBI Taxonomy" id="656"/>
    <lineage>
        <taxon>Bacteria</taxon>
        <taxon>Pseudomonadati</taxon>
        <taxon>Pseudomonadota</taxon>
        <taxon>Gammaproteobacteria</taxon>
        <taxon>Aeromonadales</taxon>
        <taxon>Aeromonadaceae</taxon>
        <taxon>Aeromonas</taxon>
    </lineage>
</organism>
<feature type="transmembrane region" description="Helical" evidence="9">
    <location>
        <begin position="39"/>
        <end position="60"/>
    </location>
</feature>
<keyword evidence="8 9" id="KW-0472">Membrane</keyword>
<feature type="domain" description="ABC transmembrane type-2" evidence="10">
    <location>
        <begin position="36"/>
        <end position="258"/>
    </location>
</feature>
<dbReference type="EMBL" id="CP118988">
    <property type="protein sequence ID" value="WED78051.1"/>
    <property type="molecule type" value="Genomic_DNA"/>
</dbReference>
<keyword evidence="7" id="KW-0625">Polysaccharide transport</keyword>
<dbReference type="PANTHER" id="PTHR30413">
    <property type="entry name" value="INNER MEMBRANE TRANSPORT PERMEASE"/>
    <property type="match status" value="1"/>
</dbReference>
<evidence type="ECO:0000256" key="3">
    <source>
        <dbReference type="ARBA" id="ARBA00022448"/>
    </source>
</evidence>
<dbReference type="GO" id="GO:0015920">
    <property type="term" value="P:lipopolysaccharide transport"/>
    <property type="evidence" value="ECO:0007669"/>
    <property type="project" value="TreeGrafter"/>
</dbReference>
<keyword evidence="3 9" id="KW-0813">Transport</keyword>
<dbReference type="InterPro" id="IPR013525">
    <property type="entry name" value="ABC2_TM"/>
</dbReference>
<evidence type="ECO:0000256" key="4">
    <source>
        <dbReference type="ARBA" id="ARBA00022475"/>
    </source>
</evidence>
<evidence type="ECO:0000259" key="10">
    <source>
        <dbReference type="PROSITE" id="PS51012"/>
    </source>
</evidence>
<evidence type="ECO:0000313" key="12">
    <source>
        <dbReference type="Proteomes" id="UP001213721"/>
    </source>
</evidence>
<feature type="transmembrane region" description="Helical" evidence="9">
    <location>
        <begin position="120"/>
        <end position="142"/>
    </location>
</feature>
<feature type="transmembrane region" description="Helical" evidence="9">
    <location>
        <begin position="237"/>
        <end position="256"/>
    </location>
</feature>
<comment type="subcellular location">
    <subcellularLocation>
        <location evidence="9">Cell inner membrane</location>
        <topology evidence="9">Multi-pass membrane protein</topology>
    </subcellularLocation>
    <subcellularLocation>
        <location evidence="1">Cell membrane</location>
        <topology evidence="1">Multi-pass membrane protein</topology>
    </subcellularLocation>
</comment>
<sequence>MFKLALQDIVSGFLKYQYWSYMAWQEIVIRYRRSVLGPFWITASTAIYIIAISLIFSALFNQDIKHYLLYMTLGILTWNFMSQCIVESTDAFIANAGFIKQVPLQKSVFIYQTVMRNIYFFLHNFVLIVICLTCLDSNITLYSVSKSIFAFGVLVANLTAFSFLLATICTRFMDLRQIIYSVIQIVFMITPIMWIPNEGMRSRAFIIEYNPVFHFVDFIRRPLLPDSFPEAIAQPSFKFIMAFTVVNFLISLLVFAKSRRNIAYWV</sequence>